<keyword evidence="2" id="KW-1185">Reference proteome</keyword>
<dbReference type="Gramene" id="rna-AYBTSS11_LOCUS15521">
    <property type="protein sequence ID" value="CAJ1952856.1"/>
    <property type="gene ID" value="gene-AYBTSS11_LOCUS15521"/>
</dbReference>
<evidence type="ECO:0000313" key="2">
    <source>
        <dbReference type="Proteomes" id="UP001189624"/>
    </source>
</evidence>
<sequence>MRDTEDFIVGLFNFDPALNQIQTKEMGLIFGFRQGDVTKLKAIKNETGWLKALKTSTRS</sequence>
<evidence type="ECO:0000313" key="1">
    <source>
        <dbReference type="EMBL" id="CAJ1952856.1"/>
    </source>
</evidence>
<gene>
    <name evidence="1" type="ORF">AYBTSS11_LOCUS15521</name>
</gene>
<dbReference type="EMBL" id="OY731401">
    <property type="protein sequence ID" value="CAJ1952856.1"/>
    <property type="molecule type" value="Genomic_DNA"/>
</dbReference>
<protein>
    <submittedName>
        <fullName evidence="1">Uncharacterized protein</fullName>
    </submittedName>
</protein>
<dbReference type="Proteomes" id="UP001189624">
    <property type="component" value="Chromosome 4"/>
</dbReference>
<name>A0AA86SPR9_9FABA</name>
<accession>A0AA86SPR9</accession>
<organism evidence="1 2">
    <name type="scientific">Sphenostylis stenocarpa</name>
    <dbReference type="NCBI Taxonomy" id="92480"/>
    <lineage>
        <taxon>Eukaryota</taxon>
        <taxon>Viridiplantae</taxon>
        <taxon>Streptophyta</taxon>
        <taxon>Embryophyta</taxon>
        <taxon>Tracheophyta</taxon>
        <taxon>Spermatophyta</taxon>
        <taxon>Magnoliopsida</taxon>
        <taxon>eudicotyledons</taxon>
        <taxon>Gunneridae</taxon>
        <taxon>Pentapetalae</taxon>
        <taxon>rosids</taxon>
        <taxon>fabids</taxon>
        <taxon>Fabales</taxon>
        <taxon>Fabaceae</taxon>
        <taxon>Papilionoideae</taxon>
        <taxon>50 kb inversion clade</taxon>
        <taxon>NPAAA clade</taxon>
        <taxon>indigoferoid/millettioid clade</taxon>
        <taxon>Phaseoleae</taxon>
        <taxon>Sphenostylis</taxon>
    </lineage>
</organism>
<reference evidence="1" key="1">
    <citation type="submission" date="2023-10" db="EMBL/GenBank/DDBJ databases">
        <authorList>
            <person name="Domelevo Entfellner J.-B."/>
        </authorList>
    </citation>
    <scope>NUCLEOTIDE SEQUENCE</scope>
</reference>
<dbReference type="AlphaFoldDB" id="A0AA86SPR9"/>
<proteinExistence type="predicted"/>